<dbReference type="Pfam" id="PF00226">
    <property type="entry name" value="DnaJ"/>
    <property type="match status" value="1"/>
</dbReference>
<dbReference type="EMBL" id="FTOB01000018">
    <property type="protein sequence ID" value="SIT16238.1"/>
    <property type="molecule type" value="Genomic_DNA"/>
</dbReference>
<proteinExistence type="predicted"/>
<dbReference type="Gene3D" id="1.10.287.1490">
    <property type="match status" value="1"/>
</dbReference>
<evidence type="ECO:0000256" key="1">
    <source>
        <dbReference type="SAM" id="Coils"/>
    </source>
</evidence>
<feature type="region of interest" description="Disordered" evidence="2">
    <location>
        <begin position="478"/>
        <end position="509"/>
    </location>
</feature>
<keyword evidence="1" id="KW-0175">Coiled coil</keyword>
<comment type="caution">
    <text evidence="4">The sequence shown here is derived from an EMBL/GenBank/DDBJ whole genome shotgun (WGS) entry which is preliminary data.</text>
</comment>
<feature type="compositionally biased region" description="Basic and acidic residues" evidence="2">
    <location>
        <begin position="100"/>
        <end position="128"/>
    </location>
</feature>
<dbReference type="Proteomes" id="UP000185728">
    <property type="component" value="Unassembled WGS sequence"/>
</dbReference>
<evidence type="ECO:0000256" key="2">
    <source>
        <dbReference type="SAM" id="MobiDB-lite"/>
    </source>
</evidence>
<dbReference type="InterPro" id="IPR036869">
    <property type="entry name" value="J_dom_sf"/>
</dbReference>
<feature type="compositionally biased region" description="Low complexity" evidence="2">
    <location>
        <begin position="488"/>
        <end position="501"/>
    </location>
</feature>
<feature type="domain" description="J" evidence="3">
    <location>
        <begin position="10"/>
        <end position="118"/>
    </location>
</feature>
<sequence>MSTEIDGSKDYYGILGLDKNNLDTLYEEAKKKKKIENDVQIAKEIKDGKRQTTVKLTPEEIKKEAEAYVYSHAYRTIALQQHPDKRGDNGGNDKLIQAQEARDILQDPDKREKYDKKRAEFLRKESGPKTKSRARREGTKGYAPQGHQEQQEQRKNSSQDRYRRPQQQGSDEENIDLRKVIDDWENAYQILKHDFRNLRESNNSAKEKNKDLRKVIDNWKNAYQSLEESNNSAKEKNKDLRKVIDDWTRAFQRLEHAYQSLEESNNSAKEKNKDLRKVIDDWENAYQRLEHDFRNLGESNNSAKEENKKLKNKNRVLRNKINNLSEDYGSLEEENKKLKEKLQKYEQEGDKENRVNDLIIKIEGKIEELRNSEFELPTEIKQSMGYSNDEKKRNLQIRYDVEAEFFNKKKVEKYDFLNSIGKRISDNKHGLKKIDDRLRDLRECEKDIESFYGKIENEYNNLNALYKDVGPREERRMENFSNPQVVKNNISRSSSPNGSTSRGVRSRRI</sequence>
<gene>
    <name evidence="4" type="ORF">SAMN05421766_1184</name>
</gene>
<protein>
    <submittedName>
        <fullName evidence="4">DnaJ domain-containing protein</fullName>
    </submittedName>
</protein>
<dbReference type="RefSeq" id="WP_076457288.1">
    <property type="nucleotide sequence ID" value="NZ_FTOB01000018.1"/>
</dbReference>
<reference evidence="4 5" key="1">
    <citation type="submission" date="2017-01" db="EMBL/GenBank/DDBJ databases">
        <authorList>
            <person name="Varghese N."/>
            <person name="Submissions S."/>
        </authorList>
    </citation>
    <scope>NUCLEOTIDE SEQUENCE [LARGE SCALE GENOMIC DNA]</scope>
    <source>
        <strain evidence="4 5">DSM 2061</strain>
    </source>
</reference>
<accession>A0ABY1L2A0</accession>
<name>A0ABY1L2A0_9FLAO</name>
<feature type="compositionally biased region" description="Basic and acidic residues" evidence="2">
    <location>
        <begin position="149"/>
        <end position="163"/>
    </location>
</feature>
<keyword evidence="5" id="KW-1185">Reference proteome</keyword>
<organism evidence="4 5">
    <name type="scientific">Zobellia uliginosa</name>
    <dbReference type="NCBI Taxonomy" id="143224"/>
    <lineage>
        <taxon>Bacteria</taxon>
        <taxon>Pseudomonadati</taxon>
        <taxon>Bacteroidota</taxon>
        <taxon>Flavobacteriia</taxon>
        <taxon>Flavobacteriales</taxon>
        <taxon>Flavobacteriaceae</taxon>
        <taxon>Zobellia</taxon>
    </lineage>
</organism>
<dbReference type="PROSITE" id="PS50076">
    <property type="entry name" value="DNAJ_2"/>
    <property type="match status" value="1"/>
</dbReference>
<feature type="region of interest" description="Disordered" evidence="2">
    <location>
        <begin position="99"/>
        <end position="175"/>
    </location>
</feature>
<feature type="coiled-coil region" evidence="1">
    <location>
        <begin position="181"/>
        <end position="355"/>
    </location>
</feature>
<dbReference type="PRINTS" id="PR00625">
    <property type="entry name" value="JDOMAIN"/>
</dbReference>
<evidence type="ECO:0000259" key="3">
    <source>
        <dbReference type="PROSITE" id="PS50076"/>
    </source>
</evidence>
<dbReference type="Gene3D" id="1.10.287.110">
    <property type="entry name" value="DnaJ domain"/>
    <property type="match status" value="1"/>
</dbReference>
<dbReference type="InterPro" id="IPR001623">
    <property type="entry name" value="DnaJ_domain"/>
</dbReference>
<dbReference type="SUPFAM" id="SSF57997">
    <property type="entry name" value="Tropomyosin"/>
    <property type="match status" value="1"/>
</dbReference>
<evidence type="ECO:0000313" key="5">
    <source>
        <dbReference type="Proteomes" id="UP000185728"/>
    </source>
</evidence>
<evidence type="ECO:0000313" key="4">
    <source>
        <dbReference type="EMBL" id="SIT16238.1"/>
    </source>
</evidence>
<dbReference type="SUPFAM" id="SSF46565">
    <property type="entry name" value="Chaperone J-domain"/>
    <property type="match status" value="1"/>
</dbReference>
<dbReference type="CDD" id="cd06257">
    <property type="entry name" value="DnaJ"/>
    <property type="match status" value="1"/>
</dbReference>